<organism evidence="2 3">
    <name type="scientific">Prorocentrum cordatum</name>
    <dbReference type="NCBI Taxonomy" id="2364126"/>
    <lineage>
        <taxon>Eukaryota</taxon>
        <taxon>Sar</taxon>
        <taxon>Alveolata</taxon>
        <taxon>Dinophyceae</taxon>
        <taxon>Prorocentrales</taxon>
        <taxon>Prorocentraceae</taxon>
        <taxon>Prorocentrum</taxon>
    </lineage>
</organism>
<dbReference type="Proteomes" id="UP001189429">
    <property type="component" value="Unassembled WGS sequence"/>
</dbReference>
<protein>
    <submittedName>
        <fullName evidence="2">Uncharacterized protein</fullName>
    </submittedName>
</protein>
<accession>A0ABN9S0D9</accession>
<reference evidence="2" key="1">
    <citation type="submission" date="2023-10" db="EMBL/GenBank/DDBJ databases">
        <authorList>
            <person name="Chen Y."/>
            <person name="Shah S."/>
            <person name="Dougan E. K."/>
            <person name="Thang M."/>
            <person name="Chan C."/>
        </authorList>
    </citation>
    <scope>NUCLEOTIDE SEQUENCE [LARGE SCALE GENOMIC DNA]</scope>
</reference>
<evidence type="ECO:0000256" key="1">
    <source>
        <dbReference type="SAM" id="MobiDB-lite"/>
    </source>
</evidence>
<gene>
    <name evidence="2" type="ORF">PCOR1329_LOCUS25351</name>
</gene>
<evidence type="ECO:0000313" key="3">
    <source>
        <dbReference type="Proteomes" id="UP001189429"/>
    </source>
</evidence>
<comment type="caution">
    <text evidence="2">The sequence shown here is derived from an EMBL/GenBank/DDBJ whole genome shotgun (WGS) entry which is preliminary data.</text>
</comment>
<keyword evidence="3" id="KW-1185">Reference proteome</keyword>
<feature type="non-terminal residue" evidence="2">
    <location>
        <position position="1"/>
    </location>
</feature>
<proteinExistence type="predicted"/>
<sequence>VFGAFQTIQSYFNKAEYKGAFNEAMAEMLKHAVPSVFERDEAERDVWDAEMTNHPDNDVRWLFKTPKDCKVLTRLFTPMATSKVFKDALDLTPSRKTIRMKAASPKAKSKGAKGKAASKNKAAAACSASVKPKAGSRATLYLDDVINIIFHAVREVPPDQRDGAQMAQMLRYGCRLGIKDQNDGPLEFAFSLNGDGGVEVTREKFAKWSQFRPRIYTHLRAVHGLECRDAAADGDGRDGRDHQEVGAADDDGDEVATSAAAILAIIGNDMKMRNRLKSALREFMNDNPFCEHSGEIKATHVAFTRMNGHVLKAVKATQQSQNRGEFAKGDGPAISSTFVDMAMKIVDSTVPANFFKLSGLLLRLLGAVRKGAEKVKQVREEQAKQPDRSEWALFLEAVDPAVAAFAESLWKTEAALEWSHFTRFMYSNLLLRKVVAEMQADVSPEAHGFCERGVEFAEKLDQAGGASRDLLRSLFAKSDNMADARVKVIELGGRLHDRVAVEPSEAVWRMKQNGIKSSVSVKTKPQIIALIKEEIPTEELPENLSSQAKDVLVNLVVNHRLGAQKAAVQKEVEQWKSLVEVALSKGIDHIKIPASRTEPLMLGEATAASIDAGLESAGIKEIGDKKYFQLFRAMAAANAKGTVKLLLDVEGRRGDGPSGRGMVKLHFAGRIVLAPGATCGGGPQIKVGELAIDGVHFNILVVPWPNFRDQSTLTIAHEVKECPILDPSAFHPLDVQLGPVAIKWHSLVIDEGPYEQCIAADGDKLLPLPRPKFSWEGEGCDGDEDVDE</sequence>
<evidence type="ECO:0000313" key="2">
    <source>
        <dbReference type="EMBL" id="CAK0825151.1"/>
    </source>
</evidence>
<feature type="region of interest" description="Disordered" evidence="1">
    <location>
        <begin position="231"/>
        <end position="251"/>
    </location>
</feature>
<name>A0ABN9S0D9_9DINO</name>
<feature type="compositionally biased region" description="Basic and acidic residues" evidence="1">
    <location>
        <begin position="231"/>
        <end position="244"/>
    </location>
</feature>
<dbReference type="EMBL" id="CAUYUJ010008857">
    <property type="protein sequence ID" value="CAK0825151.1"/>
    <property type="molecule type" value="Genomic_DNA"/>
</dbReference>